<dbReference type="EMBL" id="CP154622">
    <property type="protein sequence ID" value="XAM41041.1"/>
    <property type="molecule type" value="Genomic_DNA"/>
</dbReference>
<evidence type="ECO:0000313" key="1">
    <source>
        <dbReference type="EMBL" id="XAM41041.1"/>
    </source>
</evidence>
<name>A0ABZ3FD00_9FIRM</name>
<sequence>MCDFLYGAVSKKDYTKKFITKSLEYNIPVTYTLESCTLFPLNKSNNDYIFFRLTNEYCDCSTPLGYGSDNLQSEYLNIPKKRELFLNSIHNIIDNYINWLNELKNLCCISNIYLLKHFDDNKPEKACTKYTVHVDDINREFLINLENELAYKIQFYRKYY</sequence>
<protein>
    <submittedName>
        <fullName evidence="1">Uncharacterized protein</fullName>
    </submittedName>
</protein>
<gene>
    <name evidence="1" type="ORF">TPELB_13520</name>
</gene>
<accession>A0ABZ3FD00</accession>
<organism evidence="1 2">
    <name type="scientific">Terrisporobacter petrolearius</name>
    <dbReference type="NCBI Taxonomy" id="1460447"/>
    <lineage>
        <taxon>Bacteria</taxon>
        <taxon>Bacillati</taxon>
        <taxon>Bacillota</taxon>
        <taxon>Clostridia</taxon>
        <taxon>Peptostreptococcales</taxon>
        <taxon>Peptostreptococcaceae</taxon>
        <taxon>Terrisporobacter</taxon>
    </lineage>
</organism>
<dbReference type="Proteomes" id="UP001477947">
    <property type="component" value="Chromosome"/>
</dbReference>
<proteinExistence type="predicted"/>
<evidence type="ECO:0000313" key="2">
    <source>
        <dbReference type="Proteomes" id="UP001477947"/>
    </source>
</evidence>
<reference evidence="1 2" key="1">
    <citation type="submission" date="2024-04" db="EMBL/GenBank/DDBJ databases">
        <title>Isolation and characterization of novel acetogenic strains of the genera Terrisporobacter and Acetoanaerobium.</title>
        <authorList>
            <person name="Boeer T."/>
            <person name="Schueler M.A."/>
            <person name="Lueschen A."/>
            <person name="Eysell L."/>
            <person name="Droege J."/>
            <person name="Heinemann M."/>
            <person name="Engelhardt L."/>
            <person name="Basen M."/>
            <person name="Daniel R."/>
        </authorList>
    </citation>
    <scope>NUCLEOTIDE SEQUENCE [LARGE SCALE GENOMIC DNA]</scope>
    <source>
        <strain evidence="1 2">ELB</strain>
    </source>
</reference>
<dbReference type="RefSeq" id="WP_343339028.1">
    <property type="nucleotide sequence ID" value="NZ_CP154622.1"/>
</dbReference>
<keyword evidence="2" id="KW-1185">Reference proteome</keyword>